<accession>A0A6C2YQ70</accession>
<protein>
    <recommendedName>
        <fullName evidence="5">DUF1553 domain-containing protein</fullName>
    </recommendedName>
</protein>
<dbReference type="InParanoid" id="A0A6C2YQ70"/>
<evidence type="ECO:0000313" key="3">
    <source>
        <dbReference type="EMBL" id="VIP03497.1"/>
    </source>
</evidence>
<sequence length="798" mass="91863">MRIGILGICLIFPGLTSPIRAESPHHWAWQPLRVATPPAVREAGWIRTPVDAWILAQLESAALPHAPQADRRSLIRRITYDLIGLPPTSAEVDAFLADSSPHAWENLVNRLLDSPHYGERWARMWLDVARYADTKGPIFFEEAEFPWAWTYRDYVIESFNRDLSIRDFFREQLAADQLPTGSDRKSFRALGFLTLGNRFLNHLPDIIDDRIDVVSRGMLGLTVSCARCHDHKYDPIPTADYYSLYGVFQASVEPLHLPTIATEPTHRPYRIFAGELRRREQALTAFLEQKATALRRQSLERAADYLLAAQRALSQPRQDDFMFVADANDLNPTMILRWQRLLGRTRKDRDPRMRLWHELSIVPESAWPKRLPELLREHSAESTDPMIWQALQSNPPATLVELARRYATLFQEADRRAWKLADGEPLPEPWRRWHELISGPEAPPTVDPFRFGDLALLPDRPAQAEYRRLRQAVESWRLSAAAAIPRAHTLMDLPNPIEPVIFKRGNPAQPGETVPRQFLALLSGPNRQPFRHGSGRAELADAIVSPQNPLTARVFVNRVWQQHFGTGLVQSTSDFGTRSDPPSHPELLDWLAREFMAQGWSLKWLHRQIVMSATYQQSSRPHPTTWQQDRENRLLGRMPIRRLDWEMIQDSLRRHRGTLDPTVGGPSDRSGWESNRRAIYQHLDRQQVPTLWRTFDFASPDASCPRRDETTTVPQALFFLNHPQIEATARGVLARPEIRSQAVQSRLAAIFAELLQRPPSESESARFHQWLERPSNRDAHWQTIVQAILCSNEWMFLD</sequence>
<proteinExistence type="predicted"/>
<reference evidence="3" key="1">
    <citation type="submission" date="2019-04" db="EMBL/GenBank/DDBJ databases">
        <authorList>
            <consortium name="Science for Life Laboratories"/>
        </authorList>
    </citation>
    <scope>NUCLEOTIDE SEQUENCE</scope>
    <source>
        <strain evidence="3">MBLW1</strain>
    </source>
</reference>
<dbReference type="InterPro" id="IPR022655">
    <property type="entry name" value="DUF1553"/>
</dbReference>
<gene>
    <name evidence="3" type="ORF">GMBLW1_04630</name>
</gene>
<keyword evidence="4" id="KW-1185">Reference proteome</keyword>
<evidence type="ECO:0008006" key="5">
    <source>
        <dbReference type="Google" id="ProtNLM"/>
    </source>
</evidence>
<dbReference type="PANTHER" id="PTHR35889">
    <property type="entry name" value="CYCLOINULO-OLIGOSACCHARIDE FRUCTANOTRANSFERASE-RELATED"/>
    <property type="match status" value="1"/>
</dbReference>
<dbReference type="EMBL" id="LR593887">
    <property type="protein sequence ID" value="VTS04362.1"/>
    <property type="molecule type" value="Genomic_DNA"/>
</dbReference>
<dbReference type="InterPro" id="IPR011444">
    <property type="entry name" value="DUF1549"/>
</dbReference>
<dbReference type="EMBL" id="LR586016">
    <property type="protein sequence ID" value="VIP03497.1"/>
    <property type="molecule type" value="Genomic_DNA"/>
</dbReference>
<organism evidence="3">
    <name type="scientific">Tuwongella immobilis</name>
    <dbReference type="NCBI Taxonomy" id="692036"/>
    <lineage>
        <taxon>Bacteria</taxon>
        <taxon>Pseudomonadati</taxon>
        <taxon>Planctomycetota</taxon>
        <taxon>Planctomycetia</taxon>
        <taxon>Gemmatales</taxon>
        <taxon>Gemmataceae</taxon>
        <taxon>Tuwongella</taxon>
    </lineage>
</organism>
<dbReference type="KEGG" id="tim:GMBLW1_04630"/>
<evidence type="ECO:0000259" key="2">
    <source>
        <dbReference type="Pfam" id="PF07587"/>
    </source>
</evidence>
<evidence type="ECO:0000313" key="4">
    <source>
        <dbReference type="Proteomes" id="UP000464378"/>
    </source>
</evidence>
<dbReference type="AlphaFoldDB" id="A0A6C2YQ70"/>
<dbReference type="PANTHER" id="PTHR35889:SF3">
    <property type="entry name" value="F-BOX DOMAIN-CONTAINING PROTEIN"/>
    <property type="match status" value="1"/>
</dbReference>
<evidence type="ECO:0000259" key="1">
    <source>
        <dbReference type="Pfam" id="PF07583"/>
    </source>
</evidence>
<feature type="domain" description="DUF1553" evidence="2">
    <location>
        <begin position="535"/>
        <end position="770"/>
    </location>
</feature>
<feature type="domain" description="DUF1549" evidence="1">
    <location>
        <begin position="49"/>
        <end position="250"/>
    </location>
</feature>
<name>A0A6C2YQ70_9BACT</name>
<dbReference type="Pfam" id="PF07587">
    <property type="entry name" value="PSD1"/>
    <property type="match status" value="1"/>
</dbReference>
<dbReference type="Proteomes" id="UP000464378">
    <property type="component" value="Chromosome"/>
</dbReference>
<dbReference type="Pfam" id="PF07583">
    <property type="entry name" value="PSCyt2"/>
    <property type="match status" value="1"/>
</dbReference>
<dbReference type="RefSeq" id="WP_162658601.1">
    <property type="nucleotide sequence ID" value="NZ_LR593887.1"/>
</dbReference>